<feature type="region of interest" description="Disordered" evidence="6">
    <location>
        <begin position="758"/>
        <end position="804"/>
    </location>
</feature>
<feature type="compositionally biased region" description="Basic and acidic residues" evidence="6">
    <location>
        <begin position="1101"/>
        <end position="1142"/>
    </location>
</feature>
<dbReference type="Proteomes" id="UP001341281">
    <property type="component" value="Chromosome 09"/>
</dbReference>
<dbReference type="PANTHER" id="PTHR46235">
    <property type="entry name" value="PHD FINGER-CONTAINING PROTEIN DDB_G0268158"/>
    <property type="match status" value="1"/>
</dbReference>
<feature type="domain" description="Zinc finger PHD-type" evidence="8">
    <location>
        <begin position="437"/>
        <end position="501"/>
    </location>
</feature>
<feature type="compositionally biased region" description="Basic and acidic residues" evidence="6">
    <location>
        <begin position="1193"/>
        <end position="1210"/>
    </location>
</feature>
<dbReference type="GO" id="GO:0005634">
    <property type="term" value="C:nucleus"/>
    <property type="evidence" value="ECO:0007669"/>
    <property type="project" value="UniProtKB-SubCell"/>
</dbReference>
<dbReference type="InterPro" id="IPR055198">
    <property type="entry name" value="NSD_PHD"/>
</dbReference>
<proteinExistence type="predicted"/>
<dbReference type="SMART" id="SM00249">
    <property type="entry name" value="PHD"/>
    <property type="match status" value="3"/>
</dbReference>
<feature type="region of interest" description="Disordered" evidence="6">
    <location>
        <begin position="651"/>
        <end position="718"/>
    </location>
</feature>
<protein>
    <recommendedName>
        <fullName evidence="8">Zinc finger PHD-type domain-containing protein</fullName>
    </recommendedName>
</protein>
<keyword evidence="2" id="KW-0479">Metal-binding</keyword>
<reference evidence="9 10" key="1">
    <citation type="submission" date="2024-02" db="EMBL/GenBank/DDBJ databases">
        <title>High-quality chromosome-scale genome assembly of Pensacola bahiagrass (Paspalum notatum Flugge var. saurae).</title>
        <authorList>
            <person name="Vega J.M."/>
            <person name="Podio M."/>
            <person name="Orjuela J."/>
            <person name="Siena L.A."/>
            <person name="Pessino S.C."/>
            <person name="Combes M.C."/>
            <person name="Mariac C."/>
            <person name="Albertini E."/>
            <person name="Pupilli F."/>
            <person name="Ortiz J.P.A."/>
            <person name="Leblanc O."/>
        </authorList>
    </citation>
    <scope>NUCLEOTIDE SEQUENCE [LARGE SCALE GENOMIC DNA]</scope>
    <source>
        <strain evidence="9">R1</strain>
        <tissue evidence="9">Leaf</tissue>
    </source>
</reference>
<feature type="compositionally biased region" description="Polar residues" evidence="6">
    <location>
        <begin position="565"/>
        <end position="576"/>
    </location>
</feature>
<organism evidence="9 10">
    <name type="scientific">Paspalum notatum var. saurae</name>
    <dbReference type="NCBI Taxonomy" id="547442"/>
    <lineage>
        <taxon>Eukaryota</taxon>
        <taxon>Viridiplantae</taxon>
        <taxon>Streptophyta</taxon>
        <taxon>Embryophyta</taxon>
        <taxon>Tracheophyta</taxon>
        <taxon>Spermatophyta</taxon>
        <taxon>Magnoliopsida</taxon>
        <taxon>Liliopsida</taxon>
        <taxon>Poales</taxon>
        <taxon>Poaceae</taxon>
        <taxon>PACMAD clade</taxon>
        <taxon>Panicoideae</taxon>
        <taxon>Andropogonodae</taxon>
        <taxon>Paspaleae</taxon>
        <taxon>Paspalinae</taxon>
        <taxon>Paspalum</taxon>
    </lineage>
</organism>
<evidence type="ECO:0000256" key="3">
    <source>
        <dbReference type="ARBA" id="ARBA00022771"/>
    </source>
</evidence>
<evidence type="ECO:0000256" key="1">
    <source>
        <dbReference type="ARBA" id="ARBA00004123"/>
    </source>
</evidence>
<dbReference type="Gene3D" id="3.30.40.10">
    <property type="entry name" value="Zinc/RING finger domain, C3HC4 (zinc finger)"/>
    <property type="match status" value="2"/>
</dbReference>
<keyword evidence="4" id="KW-0862">Zinc</keyword>
<feature type="compositionally biased region" description="Basic and acidic residues" evidence="6">
    <location>
        <begin position="1069"/>
        <end position="1093"/>
    </location>
</feature>
<feature type="compositionally biased region" description="Polar residues" evidence="6">
    <location>
        <begin position="544"/>
        <end position="554"/>
    </location>
</feature>
<feature type="region of interest" description="Disordered" evidence="6">
    <location>
        <begin position="844"/>
        <end position="863"/>
    </location>
</feature>
<keyword evidence="7" id="KW-0472">Membrane</keyword>
<evidence type="ECO:0000313" key="9">
    <source>
        <dbReference type="EMBL" id="WVZ95367.1"/>
    </source>
</evidence>
<feature type="compositionally biased region" description="Basic and acidic residues" evidence="6">
    <location>
        <begin position="681"/>
        <end position="716"/>
    </location>
</feature>
<feature type="compositionally biased region" description="Basic and acidic residues" evidence="6">
    <location>
        <begin position="1218"/>
        <end position="1230"/>
    </location>
</feature>
<name>A0AAQ3XG85_PASNO</name>
<keyword evidence="3" id="KW-0863">Zinc-finger</keyword>
<keyword evidence="7" id="KW-1133">Transmembrane helix</keyword>
<feature type="region of interest" description="Disordered" evidence="6">
    <location>
        <begin position="210"/>
        <end position="302"/>
    </location>
</feature>
<evidence type="ECO:0000256" key="4">
    <source>
        <dbReference type="ARBA" id="ARBA00022833"/>
    </source>
</evidence>
<evidence type="ECO:0000313" key="10">
    <source>
        <dbReference type="Proteomes" id="UP001341281"/>
    </source>
</evidence>
<accession>A0AAQ3XG85</accession>
<feature type="compositionally biased region" description="Polar residues" evidence="6">
    <location>
        <begin position="759"/>
        <end position="779"/>
    </location>
</feature>
<evidence type="ECO:0000256" key="6">
    <source>
        <dbReference type="SAM" id="MobiDB-lite"/>
    </source>
</evidence>
<feature type="region of interest" description="Disordered" evidence="6">
    <location>
        <begin position="1069"/>
        <end position="1283"/>
    </location>
</feature>
<keyword evidence="7" id="KW-0812">Transmembrane</keyword>
<feature type="domain" description="Zinc finger PHD-type" evidence="8">
    <location>
        <begin position="310"/>
        <end position="365"/>
    </location>
</feature>
<evidence type="ECO:0000256" key="7">
    <source>
        <dbReference type="SAM" id="Phobius"/>
    </source>
</evidence>
<feature type="compositionally biased region" description="Acidic residues" evidence="6">
    <location>
        <begin position="291"/>
        <end position="302"/>
    </location>
</feature>
<feature type="transmembrane region" description="Helical" evidence="7">
    <location>
        <begin position="183"/>
        <end position="205"/>
    </location>
</feature>
<sequence length="1461" mass="164864">MFDDDDDGVEAQVQAVDEYYFEVTEDEPVCFSILPFQFDENDEVGDCHSEKKVYLRGHRETDKSHLVHKKVVAWRVGLDCEWPNISVLSSEGDWIKLLNPWKPYKDKIARSILITVQMLHFVRKHHREKRRSLRGRLWDHLNEVFDKLHTKPAMDDVRKHHPLIKLLLERDPTLMKLKFSLSLGLLAFFCSMLVSAALLILHRFIEDTTKTTKKPRTSGTQVQLTDSDDNNNGSDYDGTDSDYDEDDDNDDDSDYDEDDGNDDDSDYDEDDGNDDDNNNNGSDYNDHDDNYSEDDNSDVDTNNDDSTDELCALCDDGGNLLSCIGQCKRSFHPTKKDGRESECKTLGYTPAQLKEIGSYLCNNCKYKQHQCFKCGELEPSAEPNAKVFKCKNQSCGHFYHPKCVAKLLEPDNSDGDESCELAQRIMEGMPFTCPVHWCFKCRRMEDRTQRAMQLAACRLCPKSYHRECLPREISFETKGRNIKQRAWEVSEIVIIYCLDHKIWEATGSAKRDHIKFPQAPSASEISDRAEKKGKMANKPKRSIGQFSTKSTKVLNRSPREKIKHTQNSSEHMQTEPSMVGAASLSEQKVRKGQKRPSGSSLPSAVGCKTKKRKSSRPKKEISTRTPCNIDTNCVDHSVQIVDRLPLRLQPSDTQDNLLENPPVDKVTELNKVSKIPEDEDGIWKEQSSEHLGEENAANKDTSHENDEQNDAPDKPFGDIQAEVDQSNLKSRAEKLVENVTGSIPGQEKEIRQEKVISVGENQMRQSTCEQESRSNNGKNTRNENAKSGSGNGGMTPHHVDNPPEKLIHVPLVDKMTITDRIHPQPEHGFDENRVVNGGHTFHGEPNNSQYNVNPEAMGMHTSGKRLRKRRRLKKKATVGNGTYLVENKRCDLGDGKEAHCDMQAEIEQTKLKSGAETSMELGGNANGYDRQEKISMGENQMRHCTCEQESRSDNEKIARNESTKSGFGSGGGTPCHVDNPPEKLMHVPCVDKMTITDRMHILPEYDCDEKQEVNGGHTFVDEQINSQCSVDPEVMGIDTSEEKSIKRRKLKKKTTVGNNTDLVENKRCNQGDEKEAHIQAEVDQTKLESRAETSMESGENANRHDSIPGLEKDISMGENQMRRNTCEQESRSDKGKIARNESTKSGSGIGVTSDHVDDNPPEKLIHVSHVDKMTITDTMRTQPEYDGDGTDLDESKRCNQGDGKEAHCDDSSYQCPPNDKEPDCQEHKFENSGCNDENRASGVSEYKSRQCAGPSKINNGTTGRNSREIQRHHSANGQSKPYPATNYQLMHEQCYHVNHPSNGNFGPSHVPLQPVLPPAYFDANRLHNSYSYPRGLEHDNTGWQCPQFHPGNPNTNAWQYPPYYPARPGHVGYVQNVNNLPIFGYDGRDNFVYGGYYARGIDPAALQHNNGAYQPHTYVSMEGRGFRSNYTLGLGPQPPAAGSVTERYAPRLELTNNWPRR</sequence>
<keyword evidence="5" id="KW-0539">Nucleus</keyword>
<gene>
    <name evidence="9" type="ORF">U9M48_041139</name>
</gene>
<keyword evidence="10" id="KW-1185">Reference proteome</keyword>
<feature type="compositionally biased region" description="Basic and acidic residues" evidence="6">
    <location>
        <begin position="1154"/>
        <end position="1174"/>
    </location>
</feature>
<dbReference type="Pfam" id="PF22908">
    <property type="entry name" value="PHD_NSD"/>
    <property type="match status" value="1"/>
</dbReference>
<dbReference type="InterPro" id="IPR001965">
    <property type="entry name" value="Znf_PHD"/>
</dbReference>
<evidence type="ECO:0000256" key="2">
    <source>
        <dbReference type="ARBA" id="ARBA00022723"/>
    </source>
</evidence>
<evidence type="ECO:0000256" key="5">
    <source>
        <dbReference type="ARBA" id="ARBA00023242"/>
    </source>
</evidence>
<dbReference type="CDD" id="cd15565">
    <property type="entry name" value="PHD2_NSD"/>
    <property type="match status" value="1"/>
</dbReference>
<dbReference type="Pfam" id="PF12047">
    <property type="entry name" value="DNMT1-RFD"/>
    <property type="match status" value="1"/>
</dbReference>
<dbReference type="EMBL" id="CP144753">
    <property type="protein sequence ID" value="WVZ95367.1"/>
    <property type="molecule type" value="Genomic_DNA"/>
</dbReference>
<feature type="compositionally biased region" description="Acidic residues" evidence="6">
    <location>
        <begin position="237"/>
        <end position="277"/>
    </location>
</feature>
<dbReference type="GO" id="GO:0008270">
    <property type="term" value="F:zinc ion binding"/>
    <property type="evidence" value="ECO:0007669"/>
    <property type="project" value="UniProtKB-KW"/>
</dbReference>
<feature type="region of interest" description="Disordered" evidence="6">
    <location>
        <begin position="514"/>
        <end position="626"/>
    </location>
</feature>
<dbReference type="InterPro" id="IPR022702">
    <property type="entry name" value="Cytosine_MeTrfase1_RFD"/>
</dbReference>
<comment type="subcellular location">
    <subcellularLocation>
        <location evidence="1">Nucleus</location>
    </subcellularLocation>
</comment>
<dbReference type="PANTHER" id="PTHR46235:SF18">
    <property type="entry name" value="PROTEIN ENHANCED DOWNY MILDEW 2"/>
    <property type="match status" value="1"/>
</dbReference>
<feature type="domain" description="Zinc finger PHD-type" evidence="8">
    <location>
        <begin position="370"/>
        <end position="436"/>
    </location>
</feature>
<dbReference type="InterPro" id="IPR013083">
    <property type="entry name" value="Znf_RING/FYVE/PHD"/>
</dbReference>
<evidence type="ECO:0000259" key="8">
    <source>
        <dbReference type="SMART" id="SM00249"/>
    </source>
</evidence>